<dbReference type="InterPro" id="IPR050627">
    <property type="entry name" value="Nitroreductase/BluB"/>
</dbReference>
<dbReference type="InterPro" id="IPR029479">
    <property type="entry name" value="Nitroreductase"/>
</dbReference>
<name>A0A6J7I420_9ZZZZ</name>
<dbReference type="AlphaFoldDB" id="A0A6J7I420"/>
<dbReference type="InterPro" id="IPR000415">
    <property type="entry name" value="Nitroreductase-like"/>
</dbReference>
<keyword evidence="1" id="KW-0285">Flavoprotein</keyword>
<keyword evidence="3" id="KW-0560">Oxidoreductase</keyword>
<evidence type="ECO:0000256" key="2">
    <source>
        <dbReference type="ARBA" id="ARBA00022643"/>
    </source>
</evidence>
<organism evidence="6">
    <name type="scientific">freshwater metagenome</name>
    <dbReference type="NCBI Taxonomy" id="449393"/>
    <lineage>
        <taxon>unclassified sequences</taxon>
        <taxon>metagenomes</taxon>
        <taxon>ecological metagenomes</taxon>
    </lineage>
</organism>
<dbReference type="SUPFAM" id="SSF55469">
    <property type="entry name" value="FMN-dependent nitroreductase-like"/>
    <property type="match status" value="1"/>
</dbReference>
<evidence type="ECO:0000313" key="6">
    <source>
        <dbReference type="EMBL" id="CAB4925454.1"/>
    </source>
</evidence>
<evidence type="ECO:0000256" key="1">
    <source>
        <dbReference type="ARBA" id="ARBA00022630"/>
    </source>
</evidence>
<gene>
    <name evidence="5" type="ORF">UFOPK2754_00819</name>
    <name evidence="6" type="ORF">UFOPK3543_02334</name>
</gene>
<evidence type="ECO:0000259" key="4">
    <source>
        <dbReference type="Pfam" id="PF00881"/>
    </source>
</evidence>
<dbReference type="Pfam" id="PF00881">
    <property type="entry name" value="Nitroreductase"/>
    <property type="match status" value="1"/>
</dbReference>
<dbReference type="GO" id="GO:0016491">
    <property type="term" value="F:oxidoreductase activity"/>
    <property type="evidence" value="ECO:0007669"/>
    <property type="project" value="UniProtKB-KW"/>
</dbReference>
<dbReference type="Gene3D" id="3.40.109.10">
    <property type="entry name" value="NADH Oxidase"/>
    <property type="match status" value="1"/>
</dbReference>
<protein>
    <submittedName>
        <fullName evidence="6">Unannotated protein</fullName>
    </submittedName>
</protein>
<proteinExistence type="predicted"/>
<dbReference type="EMBL" id="CAEZYR010000021">
    <property type="protein sequence ID" value="CAB4735821.1"/>
    <property type="molecule type" value="Genomic_DNA"/>
</dbReference>
<dbReference type="PANTHER" id="PTHR23026:SF90">
    <property type="entry name" value="IODOTYROSINE DEIODINASE 1"/>
    <property type="match status" value="1"/>
</dbReference>
<sequence>MRRMDVYEALYTTRAMRRVKPDPIPLEVQRRVLDAAVRAPSGGNAQNWRFMLVDDPDVKASIGPIYRECLGSLWTTYYKPRVDAAAADPSLAESKSFVKMRASAQHLADHYEGYPLLLFGFARGDGSGGSIFPAVWSAQLAARAEGVGTALTSVLAFRAADVMEILGVPADENWNMACCVTFGYPTGKWGVPGRVPAHEVAHRNRWGAPVGFDIDDALWP</sequence>
<dbReference type="EMBL" id="CAFBMH010000111">
    <property type="protein sequence ID" value="CAB4925454.1"/>
    <property type="molecule type" value="Genomic_DNA"/>
</dbReference>
<dbReference type="PANTHER" id="PTHR23026">
    <property type="entry name" value="NADPH NITROREDUCTASE"/>
    <property type="match status" value="1"/>
</dbReference>
<dbReference type="CDD" id="cd02062">
    <property type="entry name" value="Nitro_FMN_reductase"/>
    <property type="match status" value="1"/>
</dbReference>
<keyword evidence="2" id="KW-0288">FMN</keyword>
<evidence type="ECO:0000256" key="3">
    <source>
        <dbReference type="ARBA" id="ARBA00023002"/>
    </source>
</evidence>
<reference evidence="6" key="1">
    <citation type="submission" date="2020-05" db="EMBL/GenBank/DDBJ databases">
        <authorList>
            <person name="Chiriac C."/>
            <person name="Salcher M."/>
            <person name="Ghai R."/>
            <person name="Kavagutti S V."/>
        </authorList>
    </citation>
    <scope>NUCLEOTIDE SEQUENCE</scope>
</reference>
<accession>A0A6J7I420</accession>
<feature type="domain" description="Nitroreductase" evidence="4">
    <location>
        <begin position="13"/>
        <end position="184"/>
    </location>
</feature>
<evidence type="ECO:0000313" key="5">
    <source>
        <dbReference type="EMBL" id="CAB4735821.1"/>
    </source>
</evidence>